<dbReference type="AlphaFoldDB" id="Q0G5R2"/>
<feature type="transmembrane region" description="Helical" evidence="6">
    <location>
        <begin position="131"/>
        <end position="154"/>
    </location>
</feature>
<dbReference type="InterPro" id="IPR017039">
    <property type="entry name" value="Virul_fac_BrkB"/>
</dbReference>
<comment type="caution">
    <text evidence="7">The sequence shown here is derived from an EMBL/GenBank/DDBJ whole genome shotgun (WGS) entry which is preliminary data.</text>
</comment>
<dbReference type="STRING" id="217511.GCA_001463845_00600"/>
<proteinExistence type="predicted"/>
<gene>
    <name evidence="7" type="ORF">FP2506_09171</name>
</gene>
<protein>
    <submittedName>
        <fullName evidence="7">Uncharacterized protein</fullName>
    </submittedName>
</protein>
<evidence type="ECO:0000256" key="6">
    <source>
        <dbReference type="SAM" id="Phobius"/>
    </source>
</evidence>
<dbReference type="GO" id="GO:0005886">
    <property type="term" value="C:plasma membrane"/>
    <property type="evidence" value="ECO:0007669"/>
    <property type="project" value="UniProtKB-SubCell"/>
</dbReference>
<dbReference type="PANTHER" id="PTHR30213:SF1">
    <property type="entry name" value="INNER MEMBRANE PROTEIN YHJD"/>
    <property type="match status" value="1"/>
</dbReference>
<feature type="transmembrane region" description="Helical" evidence="6">
    <location>
        <begin position="206"/>
        <end position="231"/>
    </location>
</feature>
<keyword evidence="4 6" id="KW-1133">Transmembrane helix</keyword>
<reference evidence="7 8" key="1">
    <citation type="journal article" date="2010" name="J. Bacteriol.">
        <title>Genome sequence of Fulvimarina pelagi HTCC2506T, a Mn(II)-oxidizing alphaproteobacterium possessing an aerobic anoxygenic photosynthetic gene cluster and Xanthorhodopsin.</title>
        <authorList>
            <person name="Kang I."/>
            <person name="Oh H.M."/>
            <person name="Lim S.I."/>
            <person name="Ferriera S."/>
            <person name="Giovannoni S.J."/>
            <person name="Cho J.C."/>
        </authorList>
    </citation>
    <scope>NUCLEOTIDE SEQUENCE [LARGE SCALE GENOMIC DNA]</scope>
    <source>
        <strain evidence="7 8">HTCC2506</strain>
    </source>
</reference>
<evidence type="ECO:0000313" key="7">
    <source>
        <dbReference type="EMBL" id="EAU43002.1"/>
    </source>
</evidence>
<comment type="subcellular location">
    <subcellularLocation>
        <location evidence="1">Cell membrane</location>
        <topology evidence="1">Multi-pass membrane protein</topology>
    </subcellularLocation>
</comment>
<keyword evidence="3 6" id="KW-0812">Transmembrane</keyword>
<evidence type="ECO:0000256" key="4">
    <source>
        <dbReference type="ARBA" id="ARBA00022989"/>
    </source>
</evidence>
<dbReference type="RefSeq" id="WP_007066976.1">
    <property type="nucleotide sequence ID" value="NZ_DS022272.1"/>
</dbReference>
<evidence type="ECO:0000256" key="3">
    <source>
        <dbReference type="ARBA" id="ARBA00022692"/>
    </source>
</evidence>
<feature type="transmembrane region" description="Helical" evidence="6">
    <location>
        <begin position="88"/>
        <end position="110"/>
    </location>
</feature>
<dbReference type="PANTHER" id="PTHR30213">
    <property type="entry name" value="INNER MEMBRANE PROTEIN YHJD"/>
    <property type="match status" value="1"/>
</dbReference>
<keyword evidence="2" id="KW-1003">Cell membrane</keyword>
<keyword evidence="8" id="KW-1185">Reference proteome</keyword>
<feature type="transmembrane region" description="Helical" evidence="6">
    <location>
        <begin position="243"/>
        <end position="264"/>
    </location>
</feature>
<evidence type="ECO:0000256" key="2">
    <source>
        <dbReference type="ARBA" id="ARBA00022475"/>
    </source>
</evidence>
<dbReference type="PIRSF" id="PIRSF035875">
    <property type="entry name" value="RNase_BN"/>
    <property type="match status" value="1"/>
</dbReference>
<dbReference type="EMBL" id="AATP01000001">
    <property type="protein sequence ID" value="EAU43002.1"/>
    <property type="molecule type" value="Genomic_DNA"/>
</dbReference>
<dbReference type="Pfam" id="PF03631">
    <property type="entry name" value="Virul_fac_BrkB"/>
    <property type="match status" value="1"/>
</dbReference>
<feature type="transmembrane region" description="Helical" evidence="6">
    <location>
        <begin position="174"/>
        <end position="199"/>
    </location>
</feature>
<keyword evidence="5 6" id="KW-0472">Membrane</keyword>
<evidence type="ECO:0000256" key="5">
    <source>
        <dbReference type="ARBA" id="ARBA00023136"/>
    </source>
</evidence>
<evidence type="ECO:0000313" key="8">
    <source>
        <dbReference type="Proteomes" id="UP000004310"/>
    </source>
</evidence>
<sequence length="286" mass="30932">MPKIARLFKAAILGWWNDRALSLGAAISFYALFSLGPVLLASVTIAGLFFGQDATRLAVVDEAGALIGADAAGALDSMLSAATQFGTGWFSVLFGIGMFFVLATGAIVELQDDLNIIFRSEPKYGDFWTIVRGRLISLALVLTLGFLLLISLVIDAGLTALSNYILDRFEDLTVLILGLNILFSWAAGTTLFALIFRLLPDKRLEWLTVIVGAALTAALLEIGKFAIGLYIGQSGITSTYGSAASLVTILLWIFYTCQIFLFGAEFTWAYSVERGTSEGEQRLQRI</sequence>
<feature type="transmembrane region" description="Helical" evidence="6">
    <location>
        <begin position="21"/>
        <end position="50"/>
    </location>
</feature>
<dbReference type="eggNOG" id="COG1295">
    <property type="taxonomic scope" value="Bacteria"/>
</dbReference>
<dbReference type="Proteomes" id="UP000004310">
    <property type="component" value="Unassembled WGS sequence"/>
</dbReference>
<organism evidence="7 8">
    <name type="scientific">Fulvimarina pelagi HTCC2506</name>
    <dbReference type="NCBI Taxonomy" id="314231"/>
    <lineage>
        <taxon>Bacteria</taxon>
        <taxon>Pseudomonadati</taxon>
        <taxon>Pseudomonadota</taxon>
        <taxon>Alphaproteobacteria</taxon>
        <taxon>Hyphomicrobiales</taxon>
        <taxon>Aurantimonadaceae</taxon>
        <taxon>Fulvimarina</taxon>
    </lineage>
</organism>
<evidence type="ECO:0000256" key="1">
    <source>
        <dbReference type="ARBA" id="ARBA00004651"/>
    </source>
</evidence>
<dbReference type="HOGENOM" id="CLU_045539_5_1_5"/>
<name>Q0G5R2_9HYPH</name>
<accession>Q0G5R2</accession>